<protein>
    <submittedName>
        <fullName evidence="1">Uncharacterized protein</fullName>
    </submittedName>
</protein>
<gene>
    <name evidence="1" type="ORF">TBIB3V08_LOCUS2056</name>
</gene>
<evidence type="ECO:0000313" key="1">
    <source>
        <dbReference type="EMBL" id="CAD7439494.1"/>
    </source>
</evidence>
<reference evidence="1" key="1">
    <citation type="submission" date="2020-11" db="EMBL/GenBank/DDBJ databases">
        <authorList>
            <person name="Tran Van P."/>
        </authorList>
    </citation>
    <scope>NUCLEOTIDE SEQUENCE</scope>
</reference>
<dbReference type="EMBL" id="OD564697">
    <property type="protein sequence ID" value="CAD7439494.1"/>
    <property type="molecule type" value="Genomic_DNA"/>
</dbReference>
<name>A0A7R9HXB2_9NEOP</name>
<dbReference type="AlphaFoldDB" id="A0A7R9HXB2"/>
<accession>A0A7R9HXB2</accession>
<organism evidence="1">
    <name type="scientific">Timema bartmani</name>
    <dbReference type="NCBI Taxonomy" id="61472"/>
    <lineage>
        <taxon>Eukaryota</taxon>
        <taxon>Metazoa</taxon>
        <taxon>Ecdysozoa</taxon>
        <taxon>Arthropoda</taxon>
        <taxon>Hexapoda</taxon>
        <taxon>Insecta</taxon>
        <taxon>Pterygota</taxon>
        <taxon>Neoptera</taxon>
        <taxon>Polyneoptera</taxon>
        <taxon>Phasmatodea</taxon>
        <taxon>Timematodea</taxon>
        <taxon>Timematoidea</taxon>
        <taxon>Timematidae</taxon>
        <taxon>Timema</taxon>
    </lineage>
</organism>
<sequence length="123" mass="13861">MFDEQSKLRMRDLRIFSTLAKSPIHGVGVEFIRILPETHTPQLTNLFCECAPNDDVVNPTESTRIRAISSEWPPSVASVSDTICGQKLLICPHEAELTPFQTHNFTEKSEIAGDRTQDLWIGH</sequence>
<proteinExistence type="predicted"/>